<gene>
    <name evidence="2" type="ORF">SAMN05421823_10455</name>
</gene>
<organism evidence="2 3">
    <name type="scientific">Catalinimonas alkaloidigena</name>
    <dbReference type="NCBI Taxonomy" id="1075417"/>
    <lineage>
        <taxon>Bacteria</taxon>
        <taxon>Pseudomonadati</taxon>
        <taxon>Bacteroidota</taxon>
        <taxon>Cytophagia</taxon>
        <taxon>Cytophagales</taxon>
        <taxon>Catalimonadaceae</taxon>
        <taxon>Catalinimonas</taxon>
    </lineage>
</organism>
<keyword evidence="3" id="KW-1185">Reference proteome</keyword>
<reference evidence="2 3" key="1">
    <citation type="submission" date="2016-10" db="EMBL/GenBank/DDBJ databases">
        <authorList>
            <person name="de Groot N.N."/>
        </authorList>
    </citation>
    <scope>NUCLEOTIDE SEQUENCE [LARGE SCALE GENOMIC DNA]</scope>
    <source>
        <strain evidence="2 3">DSM 25186</strain>
    </source>
</reference>
<sequence length="264" mass="29332">MHENTLAQLGVRADTLTEEEKAFLDQHGYLGLGKLLSDEQLEAIRQTLATLLAREGERAGAELMDSPYIRHPKEAGADRLADLVNKGATFDLFYTHPRVLAAVAHVLGPYLKLSSLNYRAAKPGMGLQKLHVDWHEVVAPHDFKVCNSIWLLDDFTRENGATRLVPGTHRSGELPQEILADPMQPHPDEVLIEAPAGSVFIFNSHTWHGGTTNQTAAARRAIHSYFCRGDQPQQIDQQRYIRPETLARLSPAAIQILGVQVVKE</sequence>
<protein>
    <submittedName>
        <fullName evidence="2">Ectoine hydroxylase-related dioxygenase, phytanoyl-CoA dioxygenase (PhyH) family</fullName>
    </submittedName>
</protein>
<dbReference type="SUPFAM" id="SSF51197">
    <property type="entry name" value="Clavaminate synthase-like"/>
    <property type="match status" value="1"/>
</dbReference>
<dbReference type="RefSeq" id="WP_089681830.1">
    <property type="nucleotide sequence ID" value="NZ_FNFO01000004.1"/>
</dbReference>
<name>A0A1G9GBG6_9BACT</name>
<evidence type="ECO:0000313" key="2">
    <source>
        <dbReference type="EMBL" id="SDK98074.1"/>
    </source>
</evidence>
<dbReference type="PANTHER" id="PTHR20883:SF48">
    <property type="entry name" value="ECTOINE DIOXYGENASE"/>
    <property type="match status" value="1"/>
</dbReference>
<dbReference type="PANTHER" id="PTHR20883">
    <property type="entry name" value="PHYTANOYL-COA DIOXYGENASE DOMAIN CONTAINING 1"/>
    <property type="match status" value="1"/>
</dbReference>
<dbReference type="Proteomes" id="UP000198510">
    <property type="component" value="Unassembled WGS sequence"/>
</dbReference>
<comment type="cofactor">
    <cofactor evidence="1">
        <name>Fe(2+)</name>
        <dbReference type="ChEBI" id="CHEBI:29033"/>
    </cofactor>
</comment>
<dbReference type="GO" id="GO:0005506">
    <property type="term" value="F:iron ion binding"/>
    <property type="evidence" value="ECO:0007669"/>
    <property type="project" value="UniProtKB-ARBA"/>
</dbReference>
<dbReference type="OrthoDB" id="976214at2"/>
<dbReference type="Gene3D" id="2.60.120.620">
    <property type="entry name" value="q2cbj1_9rhob like domain"/>
    <property type="match status" value="1"/>
</dbReference>
<dbReference type="Pfam" id="PF05721">
    <property type="entry name" value="PhyH"/>
    <property type="match status" value="1"/>
</dbReference>
<dbReference type="AlphaFoldDB" id="A0A1G9GBG6"/>
<dbReference type="GO" id="GO:0016706">
    <property type="term" value="F:2-oxoglutarate-dependent dioxygenase activity"/>
    <property type="evidence" value="ECO:0007669"/>
    <property type="project" value="UniProtKB-ARBA"/>
</dbReference>
<keyword evidence="2" id="KW-0223">Dioxygenase</keyword>
<dbReference type="InterPro" id="IPR008775">
    <property type="entry name" value="Phytyl_CoA_dOase-like"/>
</dbReference>
<dbReference type="STRING" id="1075417.SAMN05421823_10455"/>
<accession>A0A1G9GBG6</accession>
<proteinExistence type="predicted"/>
<dbReference type="EMBL" id="FNFO01000004">
    <property type="protein sequence ID" value="SDK98074.1"/>
    <property type="molecule type" value="Genomic_DNA"/>
</dbReference>
<evidence type="ECO:0000256" key="1">
    <source>
        <dbReference type="ARBA" id="ARBA00001954"/>
    </source>
</evidence>
<evidence type="ECO:0000313" key="3">
    <source>
        <dbReference type="Proteomes" id="UP000198510"/>
    </source>
</evidence>
<keyword evidence="2" id="KW-0560">Oxidoreductase</keyword>